<protein>
    <recommendedName>
        <fullName evidence="10">Purine nucleoside phosphorylase</fullName>
    </recommendedName>
</protein>
<keyword evidence="12" id="KW-1185">Reference proteome</keyword>
<dbReference type="NCBIfam" id="TIGR00726">
    <property type="entry name" value="peptidoglycan editing factor PgeF"/>
    <property type="match status" value="1"/>
</dbReference>
<comment type="catalytic activity">
    <reaction evidence="7">
        <text>adenosine + H2O + H(+) = inosine + NH4(+)</text>
        <dbReference type="Rhea" id="RHEA:24408"/>
        <dbReference type="ChEBI" id="CHEBI:15377"/>
        <dbReference type="ChEBI" id="CHEBI:15378"/>
        <dbReference type="ChEBI" id="CHEBI:16335"/>
        <dbReference type="ChEBI" id="CHEBI:17596"/>
        <dbReference type="ChEBI" id="CHEBI:28938"/>
        <dbReference type="EC" id="3.5.4.4"/>
    </reaction>
    <physiologicalReaction direction="left-to-right" evidence="7">
        <dbReference type="Rhea" id="RHEA:24409"/>
    </physiologicalReaction>
</comment>
<keyword evidence="3" id="KW-0808">Transferase</keyword>
<sequence length="225" mass="25306">MFILGYLVIKFGFTNRFGGVSAGAYESLNLGEHVGDDLEKVRQNRDILRQNLGVKKLVFMEQIHSDKVEIFKDENLPPCDGIITNLKDVAICVMVADCMPILVAGKNSVAAVHAGRAGITKKILTKTLNLMAKEFSEFEFEIYVGPFIQGSCYEVNGLDLGEFNIYKNGKNFDMKKALEAEIKALKNYKFNKIEISNTCTHCNSEYFSYRRDGTTGRFCGYIYIS</sequence>
<evidence type="ECO:0000256" key="2">
    <source>
        <dbReference type="ARBA" id="ARBA00007353"/>
    </source>
</evidence>
<dbReference type="PANTHER" id="PTHR30616">
    <property type="entry name" value="UNCHARACTERIZED PROTEIN YFIH"/>
    <property type="match status" value="1"/>
</dbReference>
<evidence type="ECO:0000256" key="1">
    <source>
        <dbReference type="ARBA" id="ARBA00000553"/>
    </source>
</evidence>
<proteinExistence type="inferred from homology"/>
<keyword evidence="6" id="KW-0862">Zinc</keyword>
<dbReference type="AlphaFoldDB" id="A0A7M1LJY4"/>
<dbReference type="CDD" id="cd16833">
    <property type="entry name" value="YfiH"/>
    <property type="match status" value="1"/>
</dbReference>
<organism evidence="11 12">
    <name type="scientific">Campylobacter corcagiensis</name>
    <dbReference type="NCBI Taxonomy" id="1448857"/>
    <lineage>
        <taxon>Bacteria</taxon>
        <taxon>Pseudomonadati</taxon>
        <taxon>Campylobacterota</taxon>
        <taxon>Epsilonproteobacteria</taxon>
        <taxon>Campylobacterales</taxon>
        <taxon>Campylobacteraceae</taxon>
        <taxon>Campylobacter</taxon>
    </lineage>
</organism>
<dbReference type="OrthoDB" id="4279at2"/>
<comment type="catalytic activity">
    <reaction evidence="9">
        <text>S-methyl-5'-thioadenosine + phosphate = 5-(methylsulfanyl)-alpha-D-ribose 1-phosphate + adenine</text>
        <dbReference type="Rhea" id="RHEA:11852"/>
        <dbReference type="ChEBI" id="CHEBI:16708"/>
        <dbReference type="ChEBI" id="CHEBI:17509"/>
        <dbReference type="ChEBI" id="CHEBI:43474"/>
        <dbReference type="ChEBI" id="CHEBI:58533"/>
        <dbReference type="EC" id="2.4.2.28"/>
    </reaction>
    <physiologicalReaction direction="left-to-right" evidence="9">
        <dbReference type="Rhea" id="RHEA:11853"/>
    </physiologicalReaction>
</comment>
<dbReference type="InterPro" id="IPR003730">
    <property type="entry name" value="Cu_polyphenol_OxRdtase"/>
</dbReference>
<evidence type="ECO:0000313" key="12">
    <source>
        <dbReference type="Proteomes" id="UP000594749"/>
    </source>
</evidence>
<evidence type="ECO:0000256" key="6">
    <source>
        <dbReference type="ARBA" id="ARBA00022833"/>
    </source>
</evidence>
<evidence type="ECO:0000256" key="3">
    <source>
        <dbReference type="ARBA" id="ARBA00022679"/>
    </source>
</evidence>
<dbReference type="GO" id="GO:0005507">
    <property type="term" value="F:copper ion binding"/>
    <property type="evidence" value="ECO:0007669"/>
    <property type="project" value="TreeGrafter"/>
</dbReference>
<comment type="similarity">
    <text evidence="2 10">Belongs to the purine nucleoside phosphorylase YfiH/LACC1 family.</text>
</comment>
<evidence type="ECO:0000256" key="4">
    <source>
        <dbReference type="ARBA" id="ARBA00022723"/>
    </source>
</evidence>
<keyword evidence="4" id="KW-0479">Metal-binding</keyword>
<accession>A0A7M1LJY4</accession>
<dbReference type="InterPro" id="IPR011324">
    <property type="entry name" value="Cytotoxic_necrot_fac-like_cat"/>
</dbReference>
<evidence type="ECO:0000256" key="10">
    <source>
        <dbReference type="RuleBase" id="RU361274"/>
    </source>
</evidence>
<dbReference type="GO" id="GO:0016787">
    <property type="term" value="F:hydrolase activity"/>
    <property type="evidence" value="ECO:0007669"/>
    <property type="project" value="UniProtKB-KW"/>
</dbReference>
<dbReference type="PANTHER" id="PTHR30616:SF2">
    <property type="entry name" value="PURINE NUCLEOSIDE PHOSPHORYLASE LACC1"/>
    <property type="match status" value="1"/>
</dbReference>
<keyword evidence="5" id="KW-0378">Hydrolase</keyword>
<comment type="catalytic activity">
    <reaction evidence="1">
        <text>inosine + phosphate = alpha-D-ribose 1-phosphate + hypoxanthine</text>
        <dbReference type="Rhea" id="RHEA:27646"/>
        <dbReference type="ChEBI" id="CHEBI:17368"/>
        <dbReference type="ChEBI" id="CHEBI:17596"/>
        <dbReference type="ChEBI" id="CHEBI:43474"/>
        <dbReference type="ChEBI" id="CHEBI:57720"/>
        <dbReference type="EC" id="2.4.2.1"/>
    </reaction>
    <physiologicalReaction direction="left-to-right" evidence="1">
        <dbReference type="Rhea" id="RHEA:27647"/>
    </physiologicalReaction>
</comment>
<dbReference type="Proteomes" id="UP000594749">
    <property type="component" value="Chromosome"/>
</dbReference>
<gene>
    <name evidence="11" type="primary">pgeF</name>
    <name evidence="11" type="ORF">IMC76_01720</name>
</gene>
<evidence type="ECO:0000313" key="11">
    <source>
        <dbReference type="EMBL" id="QOQ88116.1"/>
    </source>
</evidence>
<dbReference type="GO" id="GO:0017061">
    <property type="term" value="F:S-methyl-5-thioadenosine phosphorylase activity"/>
    <property type="evidence" value="ECO:0007669"/>
    <property type="project" value="UniProtKB-EC"/>
</dbReference>
<dbReference type="InterPro" id="IPR038371">
    <property type="entry name" value="Cu_polyphenol_OxRdtase_sf"/>
</dbReference>
<reference evidence="11 12" key="1">
    <citation type="submission" date="2020-10" db="EMBL/GenBank/DDBJ databases">
        <title>Campylobacter and Helicobacter PacBio genomes.</title>
        <authorList>
            <person name="Lane C."/>
        </authorList>
    </citation>
    <scope>NUCLEOTIDE SEQUENCE [LARGE SCALE GENOMIC DNA]</scope>
    <source>
        <strain evidence="11 12">2016D-0077</strain>
    </source>
</reference>
<evidence type="ECO:0000256" key="5">
    <source>
        <dbReference type="ARBA" id="ARBA00022801"/>
    </source>
</evidence>
<dbReference type="SUPFAM" id="SSF64438">
    <property type="entry name" value="CNF1/YfiH-like putative cysteine hydrolases"/>
    <property type="match status" value="1"/>
</dbReference>
<evidence type="ECO:0000256" key="7">
    <source>
        <dbReference type="ARBA" id="ARBA00047989"/>
    </source>
</evidence>
<name>A0A7M1LJY4_9BACT</name>
<evidence type="ECO:0000256" key="9">
    <source>
        <dbReference type="ARBA" id="ARBA00049893"/>
    </source>
</evidence>
<evidence type="ECO:0000256" key="8">
    <source>
        <dbReference type="ARBA" id="ARBA00048968"/>
    </source>
</evidence>
<dbReference type="Pfam" id="PF02578">
    <property type="entry name" value="Cu-oxidase_4"/>
    <property type="match status" value="1"/>
</dbReference>
<dbReference type="Gene3D" id="3.60.140.10">
    <property type="entry name" value="CNF1/YfiH-like putative cysteine hydrolases"/>
    <property type="match status" value="1"/>
</dbReference>
<comment type="catalytic activity">
    <reaction evidence="8">
        <text>adenosine + phosphate = alpha-D-ribose 1-phosphate + adenine</text>
        <dbReference type="Rhea" id="RHEA:27642"/>
        <dbReference type="ChEBI" id="CHEBI:16335"/>
        <dbReference type="ChEBI" id="CHEBI:16708"/>
        <dbReference type="ChEBI" id="CHEBI:43474"/>
        <dbReference type="ChEBI" id="CHEBI:57720"/>
        <dbReference type="EC" id="2.4.2.1"/>
    </reaction>
    <physiologicalReaction direction="left-to-right" evidence="8">
        <dbReference type="Rhea" id="RHEA:27643"/>
    </physiologicalReaction>
</comment>
<dbReference type="EMBL" id="CP063078">
    <property type="protein sequence ID" value="QOQ88116.1"/>
    <property type="molecule type" value="Genomic_DNA"/>
</dbReference>